<dbReference type="Proteomes" id="UP000076077">
    <property type="component" value="Chromosome"/>
</dbReference>
<keyword evidence="4" id="KW-0503">Monooxygenase</keyword>
<reference evidence="7" key="1">
    <citation type="submission" date="2016-03" db="EMBL/GenBank/DDBJ databases">
        <authorList>
            <person name="Lee Y.-S."/>
            <person name="Choi Y.-L."/>
        </authorList>
    </citation>
    <scope>NUCLEOTIDE SEQUENCE [LARGE SCALE GENOMIC DNA]</scope>
    <source>
        <strain evidence="7">DAU221</strain>
    </source>
</reference>
<dbReference type="GeneID" id="76609418"/>
<dbReference type="EMBL" id="CP014864">
    <property type="protein sequence ID" value="AMX03791.1"/>
    <property type="molecule type" value="Genomic_DNA"/>
</dbReference>
<gene>
    <name evidence="6" type="ORF">A3224_15420</name>
</gene>
<dbReference type="NCBIfam" id="TIGR03571">
    <property type="entry name" value="lucif_BA3436"/>
    <property type="match status" value="1"/>
</dbReference>
<evidence type="ECO:0000256" key="4">
    <source>
        <dbReference type="ARBA" id="ARBA00023033"/>
    </source>
</evidence>
<feature type="domain" description="Luciferase-like" evidence="5">
    <location>
        <begin position="36"/>
        <end position="219"/>
    </location>
</feature>
<keyword evidence="7" id="KW-1185">Reference proteome</keyword>
<evidence type="ECO:0000256" key="2">
    <source>
        <dbReference type="ARBA" id="ARBA00022643"/>
    </source>
</evidence>
<dbReference type="GO" id="GO:0004497">
    <property type="term" value="F:monooxygenase activity"/>
    <property type="evidence" value="ECO:0007669"/>
    <property type="project" value="UniProtKB-KW"/>
</dbReference>
<evidence type="ECO:0000256" key="3">
    <source>
        <dbReference type="ARBA" id="ARBA00023002"/>
    </source>
</evidence>
<dbReference type="InterPro" id="IPR036661">
    <property type="entry name" value="Luciferase-like_sf"/>
</dbReference>
<evidence type="ECO:0000259" key="5">
    <source>
        <dbReference type="Pfam" id="PF00296"/>
    </source>
</evidence>
<dbReference type="OrthoDB" id="7239898at2"/>
<dbReference type="Pfam" id="PF00296">
    <property type="entry name" value="Bac_luciferase"/>
    <property type="match status" value="1"/>
</dbReference>
<dbReference type="InterPro" id="IPR020020">
    <property type="entry name" value="Luciferase-type_oxidoreductase"/>
</dbReference>
<dbReference type="KEGG" id="mthd:A3224_15420"/>
<dbReference type="STRING" id="252514.A3224_15420"/>
<sequence length="306" mass="34001">MNLSKLTSGPLTIGVELPLDNDWASDGQRQRLLDKRPFGVPDLSAHQSLAMQADELGFRALWIRDVPLYDPSFGDAAQVFDPLVYLGFLSGVTRNILLGTAAIVLPLRNPWIVRKSAASAQALSQNRLLLGIASGDRPSEYPLFGADYETRGHAFRHGVEILTGKQDRRLAPGQAILPETQPPPLLSAGLSQQSPQWIGEHMSGWLAYPGTPEEHMRRVALWWNVAGDKPYVSFIHLDYLDDAKAPRRRHRFGVQTGRDGLLRELEEMQSAGVNHIGLHFRRNQAPVADTLMRVAEDILGVFHETP</sequence>
<dbReference type="InterPro" id="IPR011251">
    <property type="entry name" value="Luciferase-like_dom"/>
</dbReference>
<dbReference type="AlphaFoldDB" id="A0A143HQM2"/>
<evidence type="ECO:0000313" key="7">
    <source>
        <dbReference type="Proteomes" id="UP000076077"/>
    </source>
</evidence>
<dbReference type="GO" id="GO:0016705">
    <property type="term" value="F:oxidoreductase activity, acting on paired donors, with incorporation or reduction of molecular oxygen"/>
    <property type="evidence" value="ECO:0007669"/>
    <property type="project" value="InterPro"/>
</dbReference>
<dbReference type="InterPro" id="IPR051260">
    <property type="entry name" value="Diverse_substr_monoxygenases"/>
</dbReference>
<dbReference type="SUPFAM" id="SSF51679">
    <property type="entry name" value="Bacterial luciferase-like"/>
    <property type="match status" value="1"/>
</dbReference>
<dbReference type="PANTHER" id="PTHR30011">
    <property type="entry name" value="ALKANESULFONATE MONOOXYGENASE-RELATED"/>
    <property type="match status" value="1"/>
</dbReference>
<organism evidence="6 7">
    <name type="scientific">Microbulbifer thermotolerans</name>
    <dbReference type="NCBI Taxonomy" id="252514"/>
    <lineage>
        <taxon>Bacteria</taxon>
        <taxon>Pseudomonadati</taxon>
        <taxon>Pseudomonadota</taxon>
        <taxon>Gammaproteobacteria</taxon>
        <taxon>Cellvibrionales</taxon>
        <taxon>Microbulbiferaceae</taxon>
        <taxon>Microbulbifer</taxon>
    </lineage>
</organism>
<dbReference type="Gene3D" id="3.20.20.30">
    <property type="entry name" value="Luciferase-like domain"/>
    <property type="match status" value="1"/>
</dbReference>
<protein>
    <submittedName>
        <fullName evidence="6">Luciferase</fullName>
    </submittedName>
</protein>
<evidence type="ECO:0000313" key="6">
    <source>
        <dbReference type="EMBL" id="AMX03791.1"/>
    </source>
</evidence>
<keyword evidence="1" id="KW-0285">Flavoprotein</keyword>
<dbReference type="PANTHER" id="PTHR30011:SF16">
    <property type="entry name" value="C2H2 FINGER DOMAIN TRANSCRIPTION FACTOR (EUROFUNG)-RELATED"/>
    <property type="match status" value="1"/>
</dbReference>
<dbReference type="RefSeq" id="WP_067156665.1">
    <property type="nucleotide sequence ID" value="NZ_CP014864.1"/>
</dbReference>
<evidence type="ECO:0000256" key="1">
    <source>
        <dbReference type="ARBA" id="ARBA00022630"/>
    </source>
</evidence>
<accession>A0A143HQM2</accession>
<name>A0A143HQM2_MICTH</name>
<proteinExistence type="predicted"/>
<keyword evidence="3" id="KW-0560">Oxidoreductase</keyword>
<keyword evidence="2" id="KW-0288">FMN</keyword>